<protein>
    <recommendedName>
        <fullName evidence="3">Lipoprotein</fullName>
    </recommendedName>
</protein>
<dbReference type="Proteomes" id="UP000231823">
    <property type="component" value="Chromosome"/>
</dbReference>
<keyword evidence="2" id="KW-1185">Reference proteome</keyword>
<proteinExistence type="predicted"/>
<reference evidence="1 2" key="1">
    <citation type="submission" date="2017-12" db="EMBL/GenBank/DDBJ databases">
        <title>Complete genome sequence of Spiroplasma floricola 23-6 (ATCC 29989).</title>
        <authorList>
            <person name="Tsai Y.-M."/>
            <person name="Wu P.-S."/>
            <person name="Lo W.-S."/>
            <person name="Kuo C.-H."/>
        </authorList>
    </citation>
    <scope>NUCLEOTIDE SEQUENCE [LARGE SCALE GENOMIC DNA]</scope>
    <source>
        <strain evidence="1 2">23-6</strain>
    </source>
</reference>
<dbReference type="Pfam" id="PF05215">
    <property type="entry name" value="Spiralin"/>
    <property type="match status" value="4"/>
</dbReference>
<dbReference type="InterPro" id="IPR007880">
    <property type="entry name" value="Spiralin"/>
</dbReference>
<name>A0A2K8SE48_9MOLU</name>
<dbReference type="RefSeq" id="WP_100916671.1">
    <property type="nucleotide sequence ID" value="NZ_CP025057.1"/>
</dbReference>
<organism evidence="1 2">
    <name type="scientific">Spiroplasma floricola 23-6</name>
    <dbReference type="NCBI Taxonomy" id="1336749"/>
    <lineage>
        <taxon>Bacteria</taxon>
        <taxon>Bacillati</taxon>
        <taxon>Mycoplasmatota</taxon>
        <taxon>Mollicutes</taxon>
        <taxon>Entomoplasmatales</taxon>
        <taxon>Spiroplasmataceae</taxon>
        <taxon>Spiroplasma</taxon>
    </lineage>
</organism>
<dbReference type="OrthoDB" id="388967at2"/>
<dbReference type="EMBL" id="CP025057">
    <property type="protein sequence ID" value="AUB31693.1"/>
    <property type="molecule type" value="Genomic_DNA"/>
</dbReference>
<dbReference type="PROSITE" id="PS51257">
    <property type="entry name" value="PROKAR_LIPOPROTEIN"/>
    <property type="match status" value="1"/>
</dbReference>
<accession>A0A2K8SE48</accession>
<sequence>MKKLLSLLATTGLVATTSATVVACKSEVKKIELTKIIINKNLGELNQDGNTGKPSSETILNATFAKNKELIKSEVEVKNITNVKADIVVKTDSKKYIEKGSVEVNYIVKNDIKNKIDLSKIKGESLEISPLENSESSAKKAVIDQIKSKLSIDVVESTDISFENYKKPTLSEKGSIEVKSVKASTKVIGSATFILNYKEDRIDLSKIKGESLEISPLENSELSAKKAVIDQIKSKLSIDVVESTDISFENYKKPTLSEKGSIEVKSVKASTKVIGSATFILNYKEDRIDLSKIKGESLEISPLENSELSAKKAVIDQIKSKLSIDVVESTDISFENYKEPTSTEKGSIEVKSVKASTKVIGSATFILNYKETRKSIANISPKLDFNKSKIEIENIIKEEIIKIDKNVVLDKDYKISVKDKENKSKILSNTVKTAAGDVIEISAIETSKLIKDSKNVKIEQKNIEEVIDLKNKVFENKIFYVDSFSGDQAKVKKMIKDTFGLTEQDFKANYESKKDTNNEEYEIETIAGIGNYKGSISFEIRVKKGNI</sequence>
<evidence type="ECO:0000313" key="2">
    <source>
        <dbReference type="Proteomes" id="UP000231823"/>
    </source>
</evidence>
<dbReference type="InterPro" id="IPR054816">
    <property type="entry name" value="Lipoprotein_mollicutes-type_CS"/>
</dbReference>
<dbReference type="KEGG" id="sfz:SFLOR_v1c06430"/>
<dbReference type="GO" id="GO:0016020">
    <property type="term" value="C:membrane"/>
    <property type="evidence" value="ECO:0007669"/>
    <property type="project" value="InterPro"/>
</dbReference>
<evidence type="ECO:0000313" key="1">
    <source>
        <dbReference type="EMBL" id="AUB31693.1"/>
    </source>
</evidence>
<dbReference type="NCBIfam" id="NF038029">
    <property type="entry name" value="LP_plasma"/>
    <property type="match status" value="1"/>
</dbReference>
<dbReference type="AlphaFoldDB" id="A0A2K8SE48"/>
<dbReference type="NCBIfam" id="NF045726">
    <property type="entry name" value="XXplasma_LP"/>
    <property type="match status" value="1"/>
</dbReference>
<gene>
    <name evidence="1" type="ORF">SFLOR_v1c06430</name>
</gene>
<evidence type="ECO:0008006" key="3">
    <source>
        <dbReference type="Google" id="ProtNLM"/>
    </source>
</evidence>